<dbReference type="AlphaFoldDB" id="A0A371BY63"/>
<dbReference type="Proteomes" id="UP000256601">
    <property type="component" value="Unassembled WGS sequence"/>
</dbReference>
<evidence type="ECO:0000313" key="2">
    <source>
        <dbReference type="Proteomes" id="UP000256601"/>
    </source>
</evidence>
<proteinExistence type="predicted"/>
<protein>
    <submittedName>
        <fullName evidence="1">Uncharacterized protein</fullName>
    </submittedName>
</protein>
<evidence type="ECO:0000313" key="1">
    <source>
        <dbReference type="EMBL" id="RDW23021.1"/>
    </source>
</evidence>
<reference evidence="1 2" key="1">
    <citation type="submission" date="2018-07" db="EMBL/GenBank/DDBJ databases">
        <title>Draft Genome Assemblies for Five Robust Yarrowia lipolytica Strains Exhibiting High Lipid Production and Pentose Sugar Utilization and Sugar Alcohol Secretion from Undetoxified Lignocellulosic Biomass Hydrolysates.</title>
        <authorList>
            <consortium name="DOE Joint Genome Institute"/>
            <person name="Walker C."/>
            <person name="Ryu S."/>
            <person name="Na H."/>
            <person name="Zane M."/>
            <person name="LaButti K."/>
            <person name="Lipzen A."/>
            <person name="Haridas S."/>
            <person name="Barry K."/>
            <person name="Grigoriev I.V."/>
            <person name="Quarterman J."/>
            <person name="Slininger P."/>
            <person name="Dien B."/>
            <person name="Trinh C.T."/>
        </authorList>
    </citation>
    <scope>NUCLEOTIDE SEQUENCE [LARGE SCALE GENOMIC DNA]</scope>
    <source>
        <strain evidence="1 2">YB392</strain>
    </source>
</reference>
<dbReference type="VEuPathDB" id="FungiDB:YALI0_A09515g"/>
<dbReference type="EMBL" id="KZ859122">
    <property type="protein sequence ID" value="RDW23021.1"/>
    <property type="molecule type" value="Genomic_DNA"/>
</dbReference>
<accession>A0A371BY63</accession>
<organism evidence="1 2">
    <name type="scientific">Yarrowia lipolytica</name>
    <name type="common">Candida lipolytica</name>
    <dbReference type="NCBI Taxonomy" id="4952"/>
    <lineage>
        <taxon>Eukaryota</taxon>
        <taxon>Fungi</taxon>
        <taxon>Dikarya</taxon>
        <taxon>Ascomycota</taxon>
        <taxon>Saccharomycotina</taxon>
        <taxon>Dipodascomycetes</taxon>
        <taxon>Dipodascales</taxon>
        <taxon>Dipodascales incertae sedis</taxon>
        <taxon>Yarrowia</taxon>
    </lineage>
</organism>
<gene>
    <name evidence="1" type="ORF">B0I71DRAFT_89332</name>
</gene>
<name>A0A371BY63_YARLL</name>
<sequence length="61" mass="6982">MTTSFTGVHTAKHVCSISRFATWKLTYRYASSHEPRGFSTLAEVHTVRVLYCSCLYSYLCL</sequence>